<dbReference type="PRINTS" id="PR00056">
    <property type="entry name" value="HSFDOMAIN"/>
</dbReference>
<dbReference type="FunFam" id="1.10.10.10:FF:000027">
    <property type="entry name" value="Heat shock transcription factor 1"/>
    <property type="match status" value="1"/>
</dbReference>
<evidence type="ECO:0000256" key="11">
    <source>
        <dbReference type="SAM" id="MobiDB-lite"/>
    </source>
</evidence>
<dbReference type="OMA" id="ACPGKDV"/>
<dbReference type="Bgee" id="ENSMODG00000006228">
    <property type="expression patterns" value="Expressed in spermatid and 18 other cell types or tissues"/>
</dbReference>
<dbReference type="InParanoid" id="F7C7M8"/>
<dbReference type="FunCoup" id="F7C7M8">
    <property type="interactions" value="525"/>
</dbReference>
<evidence type="ECO:0000256" key="8">
    <source>
        <dbReference type="ARBA" id="ARBA00023242"/>
    </source>
</evidence>
<feature type="compositionally biased region" description="Polar residues" evidence="11">
    <location>
        <begin position="515"/>
        <end position="524"/>
    </location>
</feature>
<keyword evidence="5" id="KW-0238">DNA-binding</keyword>
<feature type="region of interest" description="Disordered" evidence="11">
    <location>
        <begin position="349"/>
        <end position="386"/>
    </location>
</feature>
<dbReference type="Ensembl" id="ENSMODT00000029831.2">
    <property type="protein sequence ID" value="ENSMODP00000028249.2"/>
    <property type="gene ID" value="ENSMODG00000006228.4"/>
</dbReference>
<feature type="region of interest" description="Disordered" evidence="11">
    <location>
        <begin position="456"/>
        <end position="534"/>
    </location>
</feature>
<evidence type="ECO:0000313" key="13">
    <source>
        <dbReference type="Ensembl" id="ENSMODP00000028249.2"/>
    </source>
</evidence>
<dbReference type="PROSITE" id="PS00434">
    <property type="entry name" value="HSF_DOMAIN"/>
    <property type="match status" value="1"/>
</dbReference>
<protein>
    <submittedName>
        <fullName evidence="13">Heat shock transcription factor 4</fullName>
    </submittedName>
</protein>
<dbReference type="PANTHER" id="PTHR10015">
    <property type="entry name" value="HEAT SHOCK TRANSCRIPTION FACTOR"/>
    <property type="match status" value="1"/>
</dbReference>
<feature type="region of interest" description="Disordered" evidence="11">
    <location>
        <begin position="249"/>
        <end position="321"/>
    </location>
</feature>
<dbReference type="RefSeq" id="XP_007477185.1">
    <property type="nucleotide sequence ID" value="XM_007477123.3"/>
</dbReference>
<keyword evidence="6" id="KW-0010">Activator</keyword>
<evidence type="ECO:0000256" key="7">
    <source>
        <dbReference type="ARBA" id="ARBA00023163"/>
    </source>
</evidence>
<feature type="compositionally biased region" description="Basic and acidic residues" evidence="11">
    <location>
        <begin position="459"/>
        <end position="470"/>
    </location>
</feature>
<comment type="subcellular location">
    <subcellularLocation>
        <location evidence="1">Nucleus</location>
    </subcellularLocation>
</comment>
<evidence type="ECO:0000259" key="12">
    <source>
        <dbReference type="PROSITE" id="PS00434"/>
    </source>
</evidence>
<dbReference type="InterPro" id="IPR000232">
    <property type="entry name" value="HSF_DNA-bd"/>
</dbReference>
<feature type="domain" description="HSF-type DNA-binding" evidence="12">
    <location>
        <begin position="69"/>
        <end position="93"/>
    </location>
</feature>
<keyword evidence="4" id="KW-0346">Stress response</keyword>
<dbReference type="CTD" id="3299"/>
<keyword evidence="3" id="KW-0805">Transcription regulation</keyword>
<name>F7C7M8_MONDO</name>
<dbReference type="Proteomes" id="UP000002280">
    <property type="component" value="Chromosome 1"/>
</dbReference>
<dbReference type="HOGENOM" id="CLU_038829_2_0_1"/>
<feature type="compositionally biased region" description="Gly residues" evidence="11">
    <location>
        <begin position="416"/>
        <end position="427"/>
    </location>
</feature>
<feature type="compositionally biased region" description="Low complexity" evidence="11">
    <location>
        <begin position="253"/>
        <end position="264"/>
    </location>
</feature>
<keyword evidence="14" id="KW-1185">Reference proteome</keyword>
<accession>F7C7M8</accession>
<evidence type="ECO:0000313" key="14">
    <source>
        <dbReference type="Proteomes" id="UP000002280"/>
    </source>
</evidence>
<keyword evidence="10" id="KW-0175">Coiled coil</keyword>
<dbReference type="OrthoDB" id="60033at2759"/>
<feature type="compositionally biased region" description="Low complexity" evidence="11">
    <location>
        <begin position="274"/>
        <end position="291"/>
    </location>
</feature>
<dbReference type="eggNOG" id="KOG0627">
    <property type="taxonomic scope" value="Eukaryota"/>
</dbReference>
<dbReference type="PANTHER" id="PTHR10015:SF213">
    <property type="entry name" value="HEAT SHOCK FACTOR PROTEIN 4"/>
    <property type="match status" value="1"/>
</dbReference>
<comment type="similarity">
    <text evidence="2 9">Belongs to the HSF family.</text>
</comment>
<evidence type="ECO:0000256" key="6">
    <source>
        <dbReference type="ARBA" id="ARBA00023159"/>
    </source>
</evidence>
<gene>
    <name evidence="13" type="primary">HSF4</name>
</gene>
<feature type="coiled-coil region" evidence="10">
    <location>
        <begin position="117"/>
        <end position="187"/>
    </location>
</feature>
<evidence type="ECO:0000256" key="3">
    <source>
        <dbReference type="ARBA" id="ARBA00023015"/>
    </source>
</evidence>
<feature type="region of interest" description="Disordered" evidence="11">
    <location>
        <begin position="1"/>
        <end position="20"/>
    </location>
</feature>
<dbReference type="GeneTree" id="ENSGT00940000158063"/>
<feature type="region of interest" description="Disordered" evidence="11">
    <location>
        <begin position="409"/>
        <end position="428"/>
    </location>
</feature>
<dbReference type="InterPro" id="IPR036388">
    <property type="entry name" value="WH-like_DNA-bd_sf"/>
</dbReference>
<dbReference type="KEGG" id="mdo:100019915"/>
<dbReference type="SUPFAM" id="SSF46785">
    <property type="entry name" value="Winged helix' DNA-binding domain"/>
    <property type="match status" value="1"/>
</dbReference>
<dbReference type="AlphaFoldDB" id="F7C7M8"/>
<evidence type="ECO:0000256" key="9">
    <source>
        <dbReference type="RuleBase" id="RU004020"/>
    </source>
</evidence>
<dbReference type="InterPro" id="IPR036390">
    <property type="entry name" value="WH_DNA-bd_sf"/>
</dbReference>
<keyword evidence="7" id="KW-0804">Transcription</keyword>
<reference evidence="13" key="3">
    <citation type="submission" date="2025-09" db="UniProtKB">
        <authorList>
            <consortium name="Ensembl"/>
        </authorList>
    </citation>
    <scope>IDENTIFICATION</scope>
</reference>
<dbReference type="InterPro" id="IPR010542">
    <property type="entry name" value="Vert_HSTF_C"/>
</dbReference>
<dbReference type="GO" id="GO:0000978">
    <property type="term" value="F:RNA polymerase II cis-regulatory region sequence-specific DNA binding"/>
    <property type="evidence" value="ECO:0007669"/>
    <property type="project" value="Ensembl"/>
</dbReference>
<evidence type="ECO:0000256" key="10">
    <source>
        <dbReference type="SAM" id="Coils"/>
    </source>
</evidence>
<dbReference type="STRING" id="13616.ENSMODP00000028249"/>
<dbReference type="SMART" id="SM00415">
    <property type="entry name" value="HSF"/>
    <property type="match status" value="1"/>
</dbReference>
<proteinExistence type="inferred from homology"/>
<evidence type="ECO:0000256" key="2">
    <source>
        <dbReference type="ARBA" id="ARBA00006403"/>
    </source>
</evidence>
<dbReference type="GO" id="GO:0000785">
    <property type="term" value="C:chromatin"/>
    <property type="evidence" value="ECO:0007669"/>
    <property type="project" value="Ensembl"/>
</dbReference>
<feature type="compositionally biased region" description="Basic and acidic residues" evidence="11">
    <location>
        <begin position="295"/>
        <end position="311"/>
    </location>
</feature>
<reference evidence="13 14" key="1">
    <citation type="journal article" date="2007" name="Nature">
        <title>Genome of the marsupial Monodelphis domestica reveals innovation in non-coding sequences.</title>
        <authorList>
            <person name="Mikkelsen T.S."/>
            <person name="Wakefield M.J."/>
            <person name="Aken B."/>
            <person name="Amemiya C.T."/>
            <person name="Chang J.L."/>
            <person name="Duke S."/>
            <person name="Garber M."/>
            <person name="Gentles A.J."/>
            <person name="Goodstadt L."/>
            <person name="Heger A."/>
            <person name="Jurka J."/>
            <person name="Kamal M."/>
            <person name="Mauceli E."/>
            <person name="Searle S.M."/>
            <person name="Sharpe T."/>
            <person name="Baker M.L."/>
            <person name="Batzer M.A."/>
            <person name="Benos P.V."/>
            <person name="Belov K."/>
            <person name="Clamp M."/>
            <person name="Cook A."/>
            <person name="Cuff J."/>
            <person name="Das R."/>
            <person name="Davidow L."/>
            <person name="Deakin J.E."/>
            <person name="Fazzari M.J."/>
            <person name="Glass J.L."/>
            <person name="Grabherr M."/>
            <person name="Greally J.M."/>
            <person name="Gu W."/>
            <person name="Hore T.A."/>
            <person name="Huttley G.A."/>
            <person name="Kleber M."/>
            <person name="Jirtle R.L."/>
            <person name="Koina E."/>
            <person name="Lee J.T."/>
            <person name="Mahony S."/>
            <person name="Marra M.A."/>
            <person name="Miller R.D."/>
            <person name="Nicholls R.D."/>
            <person name="Oda M."/>
            <person name="Papenfuss A.T."/>
            <person name="Parra Z.E."/>
            <person name="Pollock D.D."/>
            <person name="Ray D.A."/>
            <person name="Schein J.E."/>
            <person name="Speed T.P."/>
            <person name="Thompson K."/>
            <person name="VandeBerg J.L."/>
            <person name="Wade C.M."/>
            <person name="Walker J.A."/>
            <person name="Waters P.D."/>
            <person name="Webber C."/>
            <person name="Weidman J.R."/>
            <person name="Xie X."/>
            <person name="Zody M.C."/>
            <person name="Baldwin J."/>
            <person name="Abdouelleil A."/>
            <person name="Abdulkadir J."/>
            <person name="Abebe A."/>
            <person name="Abera B."/>
            <person name="Abreu J."/>
            <person name="Acer S.C."/>
            <person name="Aftuck L."/>
            <person name="Alexander A."/>
            <person name="An P."/>
            <person name="Anderson E."/>
            <person name="Anderson S."/>
            <person name="Arachi H."/>
            <person name="Azer M."/>
            <person name="Bachantsang P."/>
            <person name="Barry A."/>
            <person name="Bayul T."/>
            <person name="Berlin A."/>
            <person name="Bessette D."/>
            <person name="Bloom T."/>
            <person name="Bloom T."/>
            <person name="Boguslavskiy L."/>
            <person name="Bonnet C."/>
            <person name="Boukhgalter B."/>
            <person name="Bourzgui I."/>
            <person name="Brown A."/>
            <person name="Cahill P."/>
            <person name="Channer S."/>
            <person name="Cheshatsang Y."/>
            <person name="Chuda L."/>
            <person name="Citroen M."/>
            <person name="Collymore A."/>
            <person name="Cooke P."/>
            <person name="Costello M."/>
            <person name="D'Aco K."/>
            <person name="Daza R."/>
            <person name="De Haan G."/>
            <person name="DeGray S."/>
            <person name="DeMaso C."/>
            <person name="Dhargay N."/>
            <person name="Dooley K."/>
            <person name="Dooley E."/>
            <person name="Doricent M."/>
            <person name="Dorje P."/>
            <person name="Dorjee K."/>
            <person name="Dupes A."/>
            <person name="Elong R."/>
            <person name="Falk J."/>
            <person name="Farina A."/>
            <person name="Faro S."/>
            <person name="Ferguson D."/>
            <person name="Fisher S."/>
            <person name="Foley C.D."/>
            <person name="Franke A."/>
            <person name="Friedrich D."/>
            <person name="Gadbois L."/>
            <person name="Gearin G."/>
            <person name="Gearin C.R."/>
            <person name="Giannoukos G."/>
            <person name="Goode T."/>
            <person name="Graham J."/>
            <person name="Grandbois E."/>
            <person name="Grewal S."/>
            <person name="Gyaltsen K."/>
            <person name="Hafez N."/>
            <person name="Hagos B."/>
            <person name="Hall J."/>
            <person name="Henson C."/>
            <person name="Hollinger A."/>
            <person name="Honan T."/>
            <person name="Huard M.D."/>
            <person name="Hughes L."/>
            <person name="Hurhula B."/>
            <person name="Husby M.E."/>
            <person name="Kamat A."/>
            <person name="Kanga B."/>
            <person name="Kashin S."/>
            <person name="Khazanovich D."/>
            <person name="Kisner P."/>
            <person name="Lance K."/>
            <person name="Lara M."/>
            <person name="Lee W."/>
            <person name="Lennon N."/>
            <person name="Letendre F."/>
            <person name="LeVine R."/>
            <person name="Lipovsky A."/>
            <person name="Liu X."/>
            <person name="Liu J."/>
            <person name="Liu S."/>
            <person name="Lokyitsang T."/>
            <person name="Lokyitsang Y."/>
            <person name="Lubonja R."/>
            <person name="Lui A."/>
            <person name="MacDonald P."/>
            <person name="Magnisalis V."/>
            <person name="Maru K."/>
            <person name="Matthews C."/>
            <person name="McCusker W."/>
            <person name="McDonough S."/>
            <person name="Mehta T."/>
            <person name="Meldrim J."/>
            <person name="Meneus L."/>
            <person name="Mihai O."/>
            <person name="Mihalev A."/>
            <person name="Mihova T."/>
            <person name="Mittelman R."/>
            <person name="Mlenga V."/>
            <person name="Montmayeur A."/>
            <person name="Mulrain L."/>
            <person name="Navidi A."/>
            <person name="Naylor J."/>
            <person name="Negash T."/>
            <person name="Nguyen T."/>
            <person name="Nguyen N."/>
            <person name="Nicol R."/>
            <person name="Norbu C."/>
            <person name="Norbu N."/>
            <person name="Novod N."/>
            <person name="O'Neill B."/>
            <person name="Osman S."/>
            <person name="Markiewicz E."/>
            <person name="Oyono O.L."/>
            <person name="Patti C."/>
            <person name="Phunkhang P."/>
            <person name="Pierre F."/>
            <person name="Priest M."/>
            <person name="Raghuraman S."/>
            <person name="Rege F."/>
            <person name="Reyes R."/>
            <person name="Rise C."/>
            <person name="Rogov P."/>
            <person name="Ross K."/>
            <person name="Ryan E."/>
            <person name="Settipalli S."/>
            <person name="Shea T."/>
            <person name="Sherpa N."/>
            <person name="Shi L."/>
            <person name="Shih D."/>
            <person name="Sparrow T."/>
            <person name="Spaulding J."/>
            <person name="Stalker J."/>
            <person name="Stange-Thomann N."/>
            <person name="Stavropoulos S."/>
            <person name="Stone C."/>
            <person name="Strader C."/>
            <person name="Tesfaye S."/>
            <person name="Thomson T."/>
            <person name="Thoulutsang Y."/>
            <person name="Thoulutsang D."/>
            <person name="Topham K."/>
            <person name="Topping I."/>
            <person name="Tsamla T."/>
            <person name="Vassiliev H."/>
            <person name="Vo A."/>
            <person name="Wangchuk T."/>
            <person name="Wangdi T."/>
            <person name="Weiand M."/>
            <person name="Wilkinson J."/>
            <person name="Wilson A."/>
            <person name="Yadav S."/>
            <person name="Young G."/>
            <person name="Yu Q."/>
            <person name="Zembek L."/>
            <person name="Zhong D."/>
            <person name="Zimmer A."/>
            <person name="Zwirko Z."/>
            <person name="Jaffe D.B."/>
            <person name="Alvarez P."/>
            <person name="Brockman W."/>
            <person name="Butler J."/>
            <person name="Chin C."/>
            <person name="Gnerre S."/>
            <person name="MacCallum I."/>
            <person name="Graves J.A."/>
            <person name="Ponting C.P."/>
            <person name="Breen M."/>
            <person name="Samollow P.B."/>
            <person name="Lander E.S."/>
            <person name="Lindblad-Toh K."/>
        </authorList>
    </citation>
    <scope>NUCLEOTIDE SEQUENCE [LARGE SCALE GENOMIC DNA]</scope>
</reference>
<evidence type="ECO:0000256" key="5">
    <source>
        <dbReference type="ARBA" id="ARBA00023125"/>
    </source>
</evidence>
<dbReference type="GeneID" id="100019915"/>
<sequence>MQRTGPPSVEEAAGGPAAAMDGYSSPVPAFLTKLWTLVGDPETNHLIYWSPNGASFHVRDQGRFAKEVLPKYFKHNNMASFVRQLNMYGFRKVVNIEQGGLVKPDLDDNEFQHQSFLRGHEHLLEQIKRKVSVLRSEENRLRQEDLSRIICEVQVLRGQQDSAEGQLQDLRQQNEVLWREVMSLRQQHHQQHRVMNKLIHCLFSPIQAGPSSGASKRKLPLMLAEGTGMHSGVKVSRTSLPELPLGDSYFIQSPSTETSSCRSSSTREVREPIISDISDISPSPEDIMSPSCGTQREKSPMLLKEEPDSPRGKGTTAPSHVSSSDYGFYMTAPPVIPVAVVQSVLEGKGSCSPEQRSAQQPERRDQREPPERELGEPLESEDLSLENLQLLLRGQPVTLEPEGGLEVFSSELSGSGVSGSGVSGSGVSGSVLSGSGLSGSEWSLLDMDVGLSLMQQLPKDLEKPETELMSKEPNPPDSGKDPASPRTFAMEAHSSFGAPELGVPAVQPLYDPSHTLAQNETRTPYLSPGANPDP</sequence>
<reference evidence="13" key="2">
    <citation type="submission" date="2025-08" db="UniProtKB">
        <authorList>
            <consortium name="Ensembl"/>
        </authorList>
    </citation>
    <scope>IDENTIFICATION</scope>
</reference>
<dbReference type="Pfam" id="PF06546">
    <property type="entry name" value="Vert_HS_TF"/>
    <property type="match status" value="1"/>
</dbReference>
<evidence type="ECO:0000256" key="1">
    <source>
        <dbReference type="ARBA" id="ARBA00004123"/>
    </source>
</evidence>
<organism evidence="13 14">
    <name type="scientific">Monodelphis domestica</name>
    <name type="common">Gray short-tailed opossum</name>
    <dbReference type="NCBI Taxonomy" id="13616"/>
    <lineage>
        <taxon>Eukaryota</taxon>
        <taxon>Metazoa</taxon>
        <taxon>Chordata</taxon>
        <taxon>Craniata</taxon>
        <taxon>Vertebrata</taxon>
        <taxon>Euteleostomi</taxon>
        <taxon>Mammalia</taxon>
        <taxon>Metatheria</taxon>
        <taxon>Didelphimorphia</taxon>
        <taxon>Didelphidae</taxon>
        <taxon>Monodelphis</taxon>
    </lineage>
</organism>
<dbReference type="Pfam" id="PF00447">
    <property type="entry name" value="HSF_DNA-bind"/>
    <property type="match status" value="1"/>
</dbReference>
<evidence type="ECO:0000256" key="4">
    <source>
        <dbReference type="ARBA" id="ARBA00023016"/>
    </source>
</evidence>
<dbReference type="GO" id="GO:0000981">
    <property type="term" value="F:DNA-binding transcription factor activity, RNA polymerase II-specific"/>
    <property type="evidence" value="ECO:0007669"/>
    <property type="project" value="Ensembl"/>
</dbReference>
<keyword evidence="8" id="KW-0539">Nucleus</keyword>
<dbReference type="GO" id="GO:0000122">
    <property type="term" value="P:negative regulation of transcription by RNA polymerase II"/>
    <property type="evidence" value="ECO:0007669"/>
    <property type="project" value="Ensembl"/>
</dbReference>
<feature type="compositionally biased region" description="Basic and acidic residues" evidence="11">
    <location>
        <begin position="361"/>
        <end position="375"/>
    </location>
</feature>
<dbReference type="GO" id="GO:0016607">
    <property type="term" value="C:nuclear speck"/>
    <property type="evidence" value="ECO:0007669"/>
    <property type="project" value="Ensembl"/>
</dbReference>
<dbReference type="Gene3D" id="1.10.10.10">
    <property type="entry name" value="Winged helix-like DNA-binding domain superfamily/Winged helix DNA-binding domain"/>
    <property type="match status" value="1"/>
</dbReference>